<dbReference type="Proteomes" id="UP001604277">
    <property type="component" value="Unassembled WGS sequence"/>
</dbReference>
<evidence type="ECO:0000313" key="3">
    <source>
        <dbReference type="Proteomes" id="UP001604277"/>
    </source>
</evidence>
<comment type="caution">
    <text evidence="2">The sequence shown here is derived from an EMBL/GenBank/DDBJ whole genome shotgun (WGS) entry which is preliminary data.</text>
</comment>
<feature type="region of interest" description="Disordered" evidence="1">
    <location>
        <begin position="1"/>
        <end position="81"/>
    </location>
</feature>
<protein>
    <submittedName>
        <fullName evidence="2">Uncharacterized protein</fullName>
    </submittedName>
</protein>
<reference evidence="3" key="1">
    <citation type="submission" date="2024-07" db="EMBL/GenBank/DDBJ databases">
        <title>Two chromosome-level genome assemblies of Korean endemic species Abeliophyllum distichum and Forsythia ovata (Oleaceae).</title>
        <authorList>
            <person name="Jang H."/>
        </authorList>
    </citation>
    <scope>NUCLEOTIDE SEQUENCE [LARGE SCALE GENOMIC DNA]</scope>
</reference>
<keyword evidence="3" id="KW-1185">Reference proteome</keyword>
<gene>
    <name evidence="2" type="ORF">Fot_49651</name>
</gene>
<proteinExistence type="predicted"/>
<feature type="compositionally biased region" description="Basic and acidic residues" evidence="1">
    <location>
        <begin position="42"/>
        <end position="51"/>
    </location>
</feature>
<feature type="compositionally biased region" description="Gly residues" evidence="1">
    <location>
        <begin position="11"/>
        <end position="27"/>
    </location>
</feature>
<name>A0ABD1QCI7_9LAMI</name>
<evidence type="ECO:0000313" key="2">
    <source>
        <dbReference type="EMBL" id="KAL2473915.1"/>
    </source>
</evidence>
<feature type="region of interest" description="Disordered" evidence="1">
    <location>
        <begin position="99"/>
        <end position="143"/>
    </location>
</feature>
<feature type="compositionally biased region" description="Polar residues" evidence="1">
    <location>
        <begin position="53"/>
        <end position="69"/>
    </location>
</feature>
<dbReference type="AlphaFoldDB" id="A0ABD1QCI7"/>
<accession>A0ABD1QCI7</accession>
<evidence type="ECO:0000256" key="1">
    <source>
        <dbReference type="SAM" id="MobiDB-lite"/>
    </source>
</evidence>
<organism evidence="2 3">
    <name type="scientific">Forsythia ovata</name>
    <dbReference type="NCBI Taxonomy" id="205694"/>
    <lineage>
        <taxon>Eukaryota</taxon>
        <taxon>Viridiplantae</taxon>
        <taxon>Streptophyta</taxon>
        <taxon>Embryophyta</taxon>
        <taxon>Tracheophyta</taxon>
        <taxon>Spermatophyta</taxon>
        <taxon>Magnoliopsida</taxon>
        <taxon>eudicotyledons</taxon>
        <taxon>Gunneridae</taxon>
        <taxon>Pentapetalae</taxon>
        <taxon>asterids</taxon>
        <taxon>lamiids</taxon>
        <taxon>Lamiales</taxon>
        <taxon>Oleaceae</taxon>
        <taxon>Forsythieae</taxon>
        <taxon>Forsythia</taxon>
    </lineage>
</organism>
<sequence length="143" mass="15863">MDNDRSNYGRGSAGAGGVRGRGRGGAGKYRNQQEGQGRSGGRGRDGNHLRLTDQPSVQQQWTTRPPFQGNSGGVRGFQEFAMPNASFDQSLYDYNLHPELHNDMRNRTKASNIVRQKRLRMESENSESSNSKSKDADNNSQSE</sequence>
<dbReference type="EMBL" id="JBFOLJ010000015">
    <property type="protein sequence ID" value="KAL2473915.1"/>
    <property type="molecule type" value="Genomic_DNA"/>
</dbReference>